<dbReference type="InterPro" id="IPR013249">
    <property type="entry name" value="RNA_pol_sigma70_r4_t2"/>
</dbReference>
<evidence type="ECO:0000259" key="1">
    <source>
        <dbReference type="SMART" id="SM00421"/>
    </source>
</evidence>
<dbReference type="Proteomes" id="UP000601789">
    <property type="component" value="Unassembled WGS sequence"/>
</dbReference>
<dbReference type="SUPFAM" id="SSF46894">
    <property type="entry name" value="C-terminal effector domain of the bipartite response regulators"/>
    <property type="match status" value="1"/>
</dbReference>
<organism evidence="2 3">
    <name type="scientific">Aquamicrobium zhengzhouense</name>
    <dbReference type="NCBI Taxonomy" id="2781738"/>
    <lineage>
        <taxon>Bacteria</taxon>
        <taxon>Pseudomonadati</taxon>
        <taxon>Pseudomonadota</taxon>
        <taxon>Alphaproteobacteria</taxon>
        <taxon>Hyphomicrobiales</taxon>
        <taxon>Phyllobacteriaceae</taxon>
        <taxon>Aquamicrobium</taxon>
    </lineage>
</organism>
<protein>
    <submittedName>
        <fullName evidence="2">Helix-turn-helix transcriptional regulator</fullName>
    </submittedName>
</protein>
<dbReference type="SMART" id="SM00421">
    <property type="entry name" value="HTH_LUXR"/>
    <property type="match status" value="1"/>
</dbReference>
<evidence type="ECO:0000313" key="2">
    <source>
        <dbReference type="EMBL" id="MBI1619309.1"/>
    </source>
</evidence>
<name>A0ABS0S7P5_9HYPH</name>
<accession>A0ABS0S7P5</accession>
<evidence type="ECO:0000313" key="3">
    <source>
        <dbReference type="Proteomes" id="UP000601789"/>
    </source>
</evidence>
<dbReference type="Pfam" id="PF08281">
    <property type="entry name" value="Sigma70_r4_2"/>
    <property type="match status" value="1"/>
</dbReference>
<dbReference type="InterPro" id="IPR016032">
    <property type="entry name" value="Sig_transdc_resp-reg_C-effctor"/>
</dbReference>
<comment type="caution">
    <text evidence="2">The sequence shown here is derived from an EMBL/GenBank/DDBJ whole genome shotgun (WGS) entry which is preliminary data.</text>
</comment>
<feature type="domain" description="HTH luxR-type" evidence="1">
    <location>
        <begin position="281"/>
        <end position="338"/>
    </location>
</feature>
<reference evidence="2 3" key="1">
    <citation type="submission" date="2020-10" db="EMBL/GenBank/DDBJ databases">
        <title>Aquamicrobium zhengzhouensis sp. nov., a exopolysaccharide producing bacterium isolated from farmland soil.</title>
        <authorList>
            <person name="Wang X."/>
        </authorList>
    </citation>
    <scope>NUCLEOTIDE SEQUENCE [LARGE SCALE GENOMIC DNA]</scope>
    <source>
        <strain evidence="3">cd-1</strain>
    </source>
</reference>
<gene>
    <name evidence="2" type="ORF">IOD40_01350</name>
</gene>
<dbReference type="InterPro" id="IPR000792">
    <property type="entry name" value="Tscrpt_reg_LuxR_C"/>
</dbReference>
<sequence length="358" mass="38469">MAKILPGSVSSILNYDLTRPAVVSNFITGIDPSYLSSYVAHYVTRNPWLEFWGNLPSGKVAITERDSPSSAFVDSEFYNDWLAPQRHMGAATGIKIDLAVRKTILVGWNYDVESAYGYDAQAAAILHGVRSSFKEAAQAAHILGGRLERKIRLGQLIRHIDGAAILVTRNRCIREANDRAATAFDEGNVIGNIGGRLTIRGAGYQARLDEMIQRVLDRGETEQTDTFIIGEHVVGAVVTAAPTLEAGENSLLVPPAPLALVVLKRLAGGSVGLDDTSLRAAYGLSAGECRLCGLLLNGYSIAEAAELLGVTEGTVRQRVKMIFQKTGTHRQGELVARLAGFTTAVGGLGCEHNAPIWE</sequence>
<dbReference type="Gene3D" id="1.10.10.10">
    <property type="entry name" value="Winged helix-like DNA-binding domain superfamily/Winged helix DNA-binding domain"/>
    <property type="match status" value="1"/>
</dbReference>
<dbReference type="EMBL" id="JADGMQ010000001">
    <property type="protein sequence ID" value="MBI1619309.1"/>
    <property type="molecule type" value="Genomic_DNA"/>
</dbReference>
<proteinExistence type="predicted"/>
<dbReference type="RefSeq" id="WP_198473515.1">
    <property type="nucleotide sequence ID" value="NZ_JADGMQ010000001.1"/>
</dbReference>
<keyword evidence="3" id="KW-1185">Reference proteome</keyword>
<dbReference type="InterPro" id="IPR036388">
    <property type="entry name" value="WH-like_DNA-bd_sf"/>
</dbReference>